<organism evidence="2">
    <name type="scientific">Marinobacter nauticus</name>
    <name type="common">Marinobacter hydrocarbonoclasticus</name>
    <name type="synonym">Marinobacter aquaeolei</name>
    <dbReference type="NCBI Taxonomy" id="2743"/>
    <lineage>
        <taxon>Bacteria</taxon>
        <taxon>Pseudomonadati</taxon>
        <taxon>Pseudomonadota</taxon>
        <taxon>Gammaproteobacteria</taxon>
        <taxon>Pseudomonadales</taxon>
        <taxon>Marinobacteraceae</taxon>
        <taxon>Marinobacter</taxon>
    </lineage>
</organism>
<gene>
    <name evidence="2" type="ORF">YBY_11540</name>
</gene>
<accession>A0A455W290</accession>
<evidence type="ECO:0000256" key="1">
    <source>
        <dbReference type="SAM" id="MobiDB-lite"/>
    </source>
</evidence>
<dbReference type="AlphaFoldDB" id="A0A455W290"/>
<protein>
    <submittedName>
        <fullName evidence="2">Uncharacterized protein</fullName>
    </submittedName>
</protein>
<name>A0A455W290_MARNT</name>
<feature type="compositionally biased region" description="Polar residues" evidence="1">
    <location>
        <begin position="11"/>
        <end position="20"/>
    </location>
</feature>
<reference evidence="2" key="1">
    <citation type="submission" date="2019-03" db="EMBL/GenBank/DDBJ databases">
        <title>Whole genome analysis of nitrate-reducing bacteria Marinobacter hydrocarbonoclasticus YB03.</title>
        <authorList>
            <person name="Azam A.H."/>
            <person name="Yuk S.R."/>
            <person name="Kamarisima K."/>
            <person name="Miyanaga K."/>
            <person name="Tanji Y."/>
        </authorList>
    </citation>
    <scope>NUCLEOTIDE SEQUENCE</scope>
    <source>
        <strain evidence="2">YB03</strain>
    </source>
</reference>
<evidence type="ECO:0000313" key="2">
    <source>
        <dbReference type="EMBL" id="BBJ03306.1"/>
    </source>
</evidence>
<dbReference type="EMBL" id="AP019537">
    <property type="protein sequence ID" value="BBJ03306.1"/>
    <property type="molecule type" value="Genomic_DNA"/>
</dbReference>
<proteinExistence type="predicted"/>
<sequence>MSERSELFFQKKSNSHTASPPAQPEVWEPNLNEPLSRTNSRLFLEGHINNRMQLLQLRA</sequence>
<feature type="region of interest" description="Disordered" evidence="1">
    <location>
        <begin position="1"/>
        <end position="33"/>
    </location>
</feature>